<sequence length="301" mass="31885">MSGLDRTTWQSPEWTVSELVRAKGTRTVSVVLPALDEEATVAGVVASVLPLLGSLVDELVVVDSGSTDRTAAVAAAAGARVVHRDKVLPDLEPRPGKGEVLWRSLAATTGDLVVFLDSDLVDPDPAFVPSLLGPLLTTSGVHLVKGFYRRPLRLEAEEIGTGGGRVTELLARPVLSALRPELSGVIQPLGGEYAATRDFLSAVPFAAGYGVEIGLLLDAHTRYGLDGLAQVNLGVRKHRNRSLLQLGVMARQILGTALTRCGIDSPSGDLTQFVQVAGEWLPDRIHVLVEDRPPMASLTTG</sequence>
<keyword evidence="6" id="KW-0460">Magnesium</keyword>
<keyword evidence="4" id="KW-0328">Glycosyltransferase</keyword>
<evidence type="ECO:0000313" key="12">
    <source>
        <dbReference type="EMBL" id="SDD00342.1"/>
    </source>
</evidence>
<dbReference type="EC" id="2.4.1.266" evidence="7"/>
<dbReference type="SUPFAM" id="SSF53448">
    <property type="entry name" value="Nucleotide-diphospho-sugar transferases"/>
    <property type="match status" value="1"/>
</dbReference>
<dbReference type="OrthoDB" id="5011697at2"/>
<evidence type="ECO:0000256" key="5">
    <source>
        <dbReference type="ARBA" id="ARBA00022679"/>
    </source>
</evidence>
<evidence type="ECO:0000256" key="2">
    <source>
        <dbReference type="ARBA" id="ARBA00001946"/>
    </source>
</evidence>
<reference evidence="13" key="1">
    <citation type="submission" date="2016-10" db="EMBL/GenBank/DDBJ databases">
        <authorList>
            <person name="Varghese N."/>
            <person name="Submissions S."/>
        </authorList>
    </citation>
    <scope>NUCLEOTIDE SEQUENCE [LARGE SCALE GENOMIC DNA]</scope>
    <source>
        <strain evidence="13">IBRC-M 10403</strain>
    </source>
</reference>
<evidence type="ECO:0000256" key="8">
    <source>
        <dbReference type="ARBA" id="ARBA00040894"/>
    </source>
</evidence>
<dbReference type="GO" id="GO:0016757">
    <property type="term" value="F:glycosyltransferase activity"/>
    <property type="evidence" value="ECO:0007669"/>
    <property type="project" value="UniProtKB-KW"/>
</dbReference>
<comment type="cofactor">
    <cofactor evidence="1">
        <name>Mn(2+)</name>
        <dbReference type="ChEBI" id="CHEBI:29035"/>
    </cofactor>
</comment>
<comment type="similarity">
    <text evidence="3">Belongs to the glycosyltransferase 2 family.</text>
</comment>
<dbReference type="Pfam" id="PF00535">
    <property type="entry name" value="Glycos_transf_2"/>
    <property type="match status" value="1"/>
</dbReference>
<keyword evidence="5" id="KW-0808">Transferase</keyword>
<keyword evidence="13" id="KW-1185">Reference proteome</keyword>
<evidence type="ECO:0000256" key="1">
    <source>
        <dbReference type="ARBA" id="ARBA00001936"/>
    </source>
</evidence>
<name>A0A1G6R6S6_9PSEU</name>
<dbReference type="Proteomes" id="UP000199501">
    <property type="component" value="Unassembled WGS sequence"/>
</dbReference>
<dbReference type="AlphaFoldDB" id="A0A1G6R6S6"/>
<evidence type="ECO:0000256" key="9">
    <source>
        <dbReference type="ARBA" id="ARBA00048689"/>
    </source>
</evidence>
<dbReference type="PANTHER" id="PTHR48090:SF10">
    <property type="entry name" value="GLUCOSYL-3-PHOSPHOGLYCERATE SYNTHASE"/>
    <property type="match status" value="1"/>
</dbReference>
<feature type="domain" description="Glycosyltransferase 2-like" evidence="11">
    <location>
        <begin position="29"/>
        <end position="136"/>
    </location>
</feature>
<evidence type="ECO:0000256" key="3">
    <source>
        <dbReference type="ARBA" id="ARBA00006739"/>
    </source>
</evidence>
<gene>
    <name evidence="12" type="ORF">SAMN05216174_106183</name>
</gene>
<dbReference type="InterPro" id="IPR050256">
    <property type="entry name" value="Glycosyltransferase_2"/>
</dbReference>
<organism evidence="12 13">
    <name type="scientific">Actinokineospora iranica</name>
    <dbReference type="NCBI Taxonomy" id="1271860"/>
    <lineage>
        <taxon>Bacteria</taxon>
        <taxon>Bacillati</taxon>
        <taxon>Actinomycetota</taxon>
        <taxon>Actinomycetes</taxon>
        <taxon>Pseudonocardiales</taxon>
        <taxon>Pseudonocardiaceae</taxon>
        <taxon>Actinokineospora</taxon>
    </lineage>
</organism>
<comment type="cofactor">
    <cofactor evidence="2">
        <name>Mg(2+)</name>
        <dbReference type="ChEBI" id="CHEBI:18420"/>
    </cofactor>
</comment>
<comment type="catalytic activity">
    <reaction evidence="9">
        <text>(2R)-3-phosphoglycerate + UDP-alpha-D-glucose = (2R)-2-O-(alpha-D-glucopyranosyl)-3-phospho-glycerate + UDP + H(+)</text>
        <dbReference type="Rhea" id="RHEA:31319"/>
        <dbReference type="ChEBI" id="CHEBI:15378"/>
        <dbReference type="ChEBI" id="CHEBI:58223"/>
        <dbReference type="ChEBI" id="CHEBI:58272"/>
        <dbReference type="ChEBI" id="CHEBI:58885"/>
        <dbReference type="ChEBI" id="CHEBI:62600"/>
        <dbReference type="EC" id="2.4.1.266"/>
    </reaction>
    <physiologicalReaction direction="left-to-right" evidence="9">
        <dbReference type="Rhea" id="RHEA:31320"/>
    </physiologicalReaction>
</comment>
<dbReference type="PANTHER" id="PTHR48090">
    <property type="entry name" value="UNDECAPRENYL-PHOSPHATE 4-DEOXY-4-FORMAMIDO-L-ARABINOSE TRANSFERASE-RELATED"/>
    <property type="match status" value="1"/>
</dbReference>
<accession>A0A1G6R6S6</accession>
<comment type="catalytic activity">
    <reaction evidence="10">
        <text>an NDP-alpha-D-glucose + (2R)-3-phosphoglycerate = (2R)-2-O-(alpha-D-glucopyranosyl)-3-phospho-glycerate + a ribonucleoside 5'-diphosphate + H(+)</text>
        <dbReference type="Rhea" id="RHEA:47244"/>
        <dbReference type="ChEBI" id="CHEBI:15378"/>
        <dbReference type="ChEBI" id="CHEBI:57930"/>
        <dbReference type="ChEBI" id="CHEBI:58272"/>
        <dbReference type="ChEBI" id="CHEBI:62600"/>
        <dbReference type="ChEBI" id="CHEBI:76533"/>
        <dbReference type="EC" id="2.4.1.266"/>
    </reaction>
    <physiologicalReaction direction="left-to-right" evidence="10">
        <dbReference type="Rhea" id="RHEA:47245"/>
    </physiologicalReaction>
</comment>
<evidence type="ECO:0000256" key="10">
    <source>
        <dbReference type="ARBA" id="ARBA00048997"/>
    </source>
</evidence>
<dbReference type="Gene3D" id="3.90.550.10">
    <property type="entry name" value="Spore Coat Polysaccharide Biosynthesis Protein SpsA, Chain A"/>
    <property type="match status" value="1"/>
</dbReference>
<evidence type="ECO:0000313" key="13">
    <source>
        <dbReference type="Proteomes" id="UP000199501"/>
    </source>
</evidence>
<proteinExistence type="inferred from homology"/>
<evidence type="ECO:0000259" key="11">
    <source>
        <dbReference type="Pfam" id="PF00535"/>
    </source>
</evidence>
<dbReference type="InterPro" id="IPR029044">
    <property type="entry name" value="Nucleotide-diphossugar_trans"/>
</dbReference>
<dbReference type="EMBL" id="FMZZ01000006">
    <property type="protein sequence ID" value="SDD00342.1"/>
    <property type="molecule type" value="Genomic_DNA"/>
</dbReference>
<evidence type="ECO:0000256" key="4">
    <source>
        <dbReference type="ARBA" id="ARBA00022676"/>
    </source>
</evidence>
<dbReference type="STRING" id="1271860.SAMN05216174_106183"/>
<evidence type="ECO:0000256" key="7">
    <source>
        <dbReference type="ARBA" id="ARBA00039022"/>
    </source>
</evidence>
<dbReference type="NCBIfam" id="NF010496">
    <property type="entry name" value="PRK13915.1"/>
    <property type="match status" value="1"/>
</dbReference>
<dbReference type="InterPro" id="IPR001173">
    <property type="entry name" value="Glyco_trans_2-like"/>
</dbReference>
<evidence type="ECO:0000256" key="6">
    <source>
        <dbReference type="ARBA" id="ARBA00022842"/>
    </source>
</evidence>
<dbReference type="RefSeq" id="WP_091450876.1">
    <property type="nucleotide sequence ID" value="NZ_FMZZ01000006.1"/>
</dbReference>
<protein>
    <recommendedName>
        <fullName evidence="8">Glucosyl-3-phosphoglycerate synthase</fullName>
        <ecNumber evidence="7">2.4.1.266</ecNumber>
    </recommendedName>
</protein>